<dbReference type="HAMAP" id="MF_00636">
    <property type="entry name" value="RapZ_like"/>
    <property type="match status" value="1"/>
</dbReference>
<protein>
    <submittedName>
        <fullName evidence="7">RNase adapter RapZ</fullName>
    </submittedName>
</protein>
<feature type="domain" description="RapZ-like N-terminal" evidence="5">
    <location>
        <begin position="1"/>
        <end position="155"/>
    </location>
</feature>
<dbReference type="GO" id="GO:0005524">
    <property type="term" value="F:ATP binding"/>
    <property type="evidence" value="ECO:0007669"/>
    <property type="project" value="UniProtKB-UniRule"/>
</dbReference>
<dbReference type="InterPro" id="IPR053930">
    <property type="entry name" value="RapZ-like_N"/>
</dbReference>
<name>A0A420E978_9ALTE</name>
<dbReference type="InterPro" id="IPR005337">
    <property type="entry name" value="RapZ-like"/>
</dbReference>
<dbReference type="GO" id="GO:0005525">
    <property type="term" value="F:GTP binding"/>
    <property type="evidence" value="ECO:0007669"/>
    <property type="project" value="UniProtKB-UniRule"/>
</dbReference>
<dbReference type="EMBL" id="RAQO01000008">
    <property type="protein sequence ID" value="RKF15921.1"/>
    <property type="molecule type" value="Genomic_DNA"/>
</dbReference>
<keyword evidence="2 4" id="KW-0067">ATP-binding</keyword>
<reference evidence="7 8" key="1">
    <citation type="submission" date="2018-09" db="EMBL/GenBank/DDBJ databases">
        <authorList>
            <person name="Wang Z."/>
        </authorList>
    </citation>
    <scope>NUCLEOTIDE SEQUENCE [LARGE SCALE GENOMIC DNA]</scope>
    <source>
        <strain evidence="7 8">ALS 81</strain>
    </source>
</reference>
<evidence type="ECO:0000256" key="4">
    <source>
        <dbReference type="HAMAP-Rule" id="MF_00636"/>
    </source>
</evidence>
<comment type="caution">
    <text evidence="7">The sequence shown here is derived from an EMBL/GenBank/DDBJ whole genome shotgun (WGS) entry which is preliminary data.</text>
</comment>
<dbReference type="Pfam" id="PF03668">
    <property type="entry name" value="RapZ-like_N"/>
    <property type="match status" value="1"/>
</dbReference>
<keyword evidence="8" id="KW-1185">Reference proteome</keyword>
<evidence type="ECO:0000313" key="8">
    <source>
        <dbReference type="Proteomes" id="UP000286482"/>
    </source>
</evidence>
<evidence type="ECO:0000259" key="5">
    <source>
        <dbReference type="Pfam" id="PF03668"/>
    </source>
</evidence>
<organism evidence="7 8">
    <name type="scientific">Alginatibacterium sediminis</name>
    <dbReference type="NCBI Taxonomy" id="2164068"/>
    <lineage>
        <taxon>Bacteria</taxon>
        <taxon>Pseudomonadati</taxon>
        <taxon>Pseudomonadota</taxon>
        <taxon>Gammaproteobacteria</taxon>
        <taxon>Alteromonadales</taxon>
        <taxon>Alteromonadaceae</taxon>
        <taxon>Alginatibacterium</taxon>
    </lineage>
</organism>
<dbReference type="PANTHER" id="PTHR30448:SF0">
    <property type="entry name" value="RNASE ADAPTER PROTEIN RAPZ"/>
    <property type="match status" value="1"/>
</dbReference>
<dbReference type="Pfam" id="PF22740">
    <property type="entry name" value="PapZ_C"/>
    <property type="match status" value="1"/>
</dbReference>
<evidence type="ECO:0000256" key="1">
    <source>
        <dbReference type="ARBA" id="ARBA00022741"/>
    </source>
</evidence>
<feature type="domain" description="RapZ C-terminal" evidence="6">
    <location>
        <begin position="162"/>
        <end position="278"/>
    </location>
</feature>
<proteinExistence type="inferred from homology"/>
<dbReference type="OrthoDB" id="9784461at2"/>
<sequence length="279" mass="31481">MQLIIVSGRSGSGKTVALRVLEDLGFYCVDNLPISLFKPLIDTLSESHTKVAVSVDARNFPKDPNSIEGILDCLCQKTTVTTIYLDAHNENLVRRYSETRRLHPLSKGDYSLSQAIEAESQLLSPLSNRADLRIDTSALSIHQLGEIISQRISGKKARDLVLVFESFGFKHGVPQDVDYVFDVRFLPNPHWIEDLRALTGLDGPVEDYLSAQPMVGKVIDQIEELQRNWLPMLEENNRAYVTIAIGCTGGQHRSVYITEMLAKRFTKDYIVQRRHRGLE</sequence>
<accession>A0A420E978</accession>
<dbReference type="NCBIfam" id="NF003828">
    <property type="entry name" value="PRK05416.1"/>
    <property type="match status" value="1"/>
</dbReference>
<evidence type="ECO:0000256" key="3">
    <source>
        <dbReference type="ARBA" id="ARBA00023134"/>
    </source>
</evidence>
<dbReference type="Gene3D" id="3.40.50.300">
    <property type="entry name" value="P-loop containing nucleotide triphosphate hydrolases"/>
    <property type="match status" value="1"/>
</dbReference>
<dbReference type="AlphaFoldDB" id="A0A420E978"/>
<gene>
    <name evidence="7" type="primary">rapZ</name>
    <name evidence="7" type="ORF">DBZ36_16275</name>
</gene>
<dbReference type="SUPFAM" id="SSF52540">
    <property type="entry name" value="P-loop containing nucleoside triphosphate hydrolases"/>
    <property type="match status" value="1"/>
</dbReference>
<keyword evidence="3 4" id="KW-0342">GTP-binding</keyword>
<dbReference type="PANTHER" id="PTHR30448">
    <property type="entry name" value="RNASE ADAPTER PROTEIN RAPZ"/>
    <property type="match status" value="1"/>
</dbReference>
<feature type="binding site" evidence="4">
    <location>
        <begin position="56"/>
        <end position="59"/>
    </location>
    <ligand>
        <name>GTP</name>
        <dbReference type="ChEBI" id="CHEBI:37565"/>
    </ligand>
</feature>
<keyword evidence="1 4" id="KW-0547">Nucleotide-binding</keyword>
<dbReference type="RefSeq" id="WP_120356006.1">
    <property type="nucleotide sequence ID" value="NZ_RAQO01000008.1"/>
</dbReference>
<evidence type="ECO:0000313" key="7">
    <source>
        <dbReference type="EMBL" id="RKF15921.1"/>
    </source>
</evidence>
<dbReference type="PIRSF" id="PIRSF005052">
    <property type="entry name" value="P-loopkin"/>
    <property type="match status" value="1"/>
</dbReference>
<dbReference type="Proteomes" id="UP000286482">
    <property type="component" value="Unassembled WGS sequence"/>
</dbReference>
<evidence type="ECO:0000259" key="6">
    <source>
        <dbReference type="Pfam" id="PF22740"/>
    </source>
</evidence>
<feature type="binding site" evidence="4">
    <location>
        <begin position="8"/>
        <end position="15"/>
    </location>
    <ligand>
        <name>ATP</name>
        <dbReference type="ChEBI" id="CHEBI:30616"/>
    </ligand>
</feature>
<dbReference type="InterPro" id="IPR053931">
    <property type="entry name" value="RapZ_C"/>
</dbReference>
<evidence type="ECO:0000256" key="2">
    <source>
        <dbReference type="ARBA" id="ARBA00022840"/>
    </source>
</evidence>
<dbReference type="InterPro" id="IPR027417">
    <property type="entry name" value="P-loop_NTPase"/>
</dbReference>